<proteinExistence type="predicted"/>
<dbReference type="EMBL" id="CP039352">
    <property type="protein sequence ID" value="QCE04392.1"/>
    <property type="molecule type" value="Genomic_DNA"/>
</dbReference>
<evidence type="ECO:0000313" key="2">
    <source>
        <dbReference type="Proteomes" id="UP000501690"/>
    </source>
</evidence>
<keyword evidence="2" id="KW-1185">Reference proteome</keyword>
<sequence>MSFSFFPNPLTTDVLVRSVDDPGLHPIGNWKCNDGCSSAAGAGSSTVVLLQRRSNVMETSVLAA</sequence>
<dbReference type="Proteomes" id="UP000501690">
    <property type="component" value="Linkage Group LG8"/>
</dbReference>
<dbReference type="AlphaFoldDB" id="A0A4D6MUV3"/>
<accession>A0A4D6MUV3</accession>
<protein>
    <submittedName>
        <fullName evidence="1">Uncharacterized protein</fullName>
    </submittedName>
</protein>
<gene>
    <name evidence="1" type="ORF">DEO72_LG8g2428</name>
</gene>
<organism evidence="1 2">
    <name type="scientific">Vigna unguiculata</name>
    <name type="common">Cowpea</name>
    <dbReference type="NCBI Taxonomy" id="3917"/>
    <lineage>
        <taxon>Eukaryota</taxon>
        <taxon>Viridiplantae</taxon>
        <taxon>Streptophyta</taxon>
        <taxon>Embryophyta</taxon>
        <taxon>Tracheophyta</taxon>
        <taxon>Spermatophyta</taxon>
        <taxon>Magnoliopsida</taxon>
        <taxon>eudicotyledons</taxon>
        <taxon>Gunneridae</taxon>
        <taxon>Pentapetalae</taxon>
        <taxon>rosids</taxon>
        <taxon>fabids</taxon>
        <taxon>Fabales</taxon>
        <taxon>Fabaceae</taxon>
        <taxon>Papilionoideae</taxon>
        <taxon>50 kb inversion clade</taxon>
        <taxon>NPAAA clade</taxon>
        <taxon>indigoferoid/millettioid clade</taxon>
        <taxon>Phaseoleae</taxon>
        <taxon>Vigna</taxon>
    </lineage>
</organism>
<reference evidence="1 2" key="1">
    <citation type="submission" date="2019-04" db="EMBL/GenBank/DDBJ databases">
        <title>An improved genome assembly and genetic linkage map for asparagus bean, Vigna unguiculata ssp. sesquipedialis.</title>
        <authorList>
            <person name="Xia Q."/>
            <person name="Zhang R."/>
            <person name="Dong Y."/>
        </authorList>
    </citation>
    <scope>NUCLEOTIDE SEQUENCE [LARGE SCALE GENOMIC DNA]</scope>
    <source>
        <tissue evidence="1">Leaf</tissue>
    </source>
</reference>
<name>A0A4D6MUV3_VIGUN</name>
<evidence type="ECO:0000313" key="1">
    <source>
        <dbReference type="EMBL" id="QCE04392.1"/>
    </source>
</evidence>